<protein>
    <submittedName>
        <fullName evidence="1">DNA polymerase III subunit tau</fullName>
        <ecNumber evidence="1">2.7.7.7</ecNumber>
    </submittedName>
</protein>
<keyword evidence="1" id="KW-0548">Nucleotidyltransferase</keyword>
<dbReference type="GO" id="GO:0003887">
    <property type="term" value="F:DNA-directed DNA polymerase activity"/>
    <property type="evidence" value="ECO:0007669"/>
    <property type="project" value="UniProtKB-EC"/>
</dbReference>
<dbReference type="InterPro" id="IPR027417">
    <property type="entry name" value="P-loop_NTPase"/>
</dbReference>
<dbReference type="Proteomes" id="UP000315010">
    <property type="component" value="Unassembled WGS sequence"/>
</dbReference>
<organism evidence="1 2">
    <name type="scientific">Novipirellula herctigrandis</name>
    <dbReference type="NCBI Taxonomy" id="2527986"/>
    <lineage>
        <taxon>Bacteria</taxon>
        <taxon>Pseudomonadati</taxon>
        <taxon>Planctomycetota</taxon>
        <taxon>Planctomycetia</taxon>
        <taxon>Pirellulales</taxon>
        <taxon>Pirellulaceae</taxon>
        <taxon>Novipirellula</taxon>
    </lineage>
</organism>
<sequence>MAKTSTSWQSLIGHSRIEKWFEVAIRKQRLGGSFLFVGQNGIGKRTTALLLAQTLLCEKNDPSEMAPCGACEACLQVTARTHPDVTRVGKPNDKSLIPLELLIGPPESRMQEGFCRDIRMRPFRGRRRVGIIEDADFLNEEGANCLLKTLEEPPSGAVLILIATSEQKQLPTIRSRCQTMRFQSLSPADAARLIREVHEVEATDEKIAQAVEVAGGDMHVAVHLLSGEADELSNALQSEFGAKNPDPVALGRIINSHVEQSGKDASKRRAAMRDVFSFAIQFYRKQLKTELLDRQLAARSMNRLDRSIRALREVDRSANQATLIECYSADIAAAVTADRGQIG</sequence>
<accession>A0A5C5YWV7</accession>
<dbReference type="GO" id="GO:0006261">
    <property type="term" value="P:DNA-templated DNA replication"/>
    <property type="evidence" value="ECO:0007669"/>
    <property type="project" value="TreeGrafter"/>
</dbReference>
<dbReference type="Pfam" id="PF13177">
    <property type="entry name" value="DNA_pol3_delta2"/>
    <property type="match status" value="1"/>
</dbReference>
<evidence type="ECO:0000313" key="1">
    <source>
        <dbReference type="EMBL" id="TWT79027.1"/>
    </source>
</evidence>
<dbReference type="AlphaFoldDB" id="A0A5C5YWV7"/>
<dbReference type="PANTHER" id="PTHR11669:SF8">
    <property type="entry name" value="DNA POLYMERASE III SUBUNIT DELTA"/>
    <property type="match status" value="1"/>
</dbReference>
<reference evidence="1 2" key="1">
    <citation type="submission" date="2019-02" db="EMBL/GenBank/DDBJ databases">
        <title>Deep-cultivation of Planctomycetes and their phenomic and genomic characterization uncovers novel biology.</title>
        <authorList>
            <person name="Wiegand S."/>
            <person name="Jogler M."/>
            <person name="Boedeker C."/>
            <person name="Pinto D."/>
            <person name="Vollmers J."/>
            <person name="Rivas-Marin E."/>
            <person name="Kohn T."/>
            <person name="Peeters S.H."/>
            <person name="Heuer A."/>
            <person name="Rast P."/>
            <person name="Oberbeckmann S."/>
            <person name="Bunk B."/>
            <person name="Jeske O."/>
            <person name="Meyerdierks A."/>
            <person name="Storesund J.E."/>
            <person name="Kallscheuer N."/>
            <person name="Luecker S."/>
            <person name="Lage O.M."/>
            <person name="Pohl T."/>
            <person name="Merkel B.J."/>
            <person name="Hornburger P."/>
            <person name="Mueller R.-W."/>
            <person name="Bruemmer F."/>
            <person name="Labrenz M."/>
            <person name="Spormann A.M."/>
            <person name="Op Den Camp H."/>
            <person name="Overmann J."/>
            <person name="Amann R."/>
            <person name="Jetten M.S.M."/>
            <person name="Mascher T."/>
            <person name="Medema M.H."/>
            <person name="Devos D.P."/>
            <person name="Kaster A.-K."/>
            <person name="Ovreas L."/>
            <person name="Rohde M."/>
            <person name="Galperin M.Y."/>
            <person name="Jogler C."/>
        </authorList>
    </citation>
    <scope>NUCLEOTIDE SEQUENCE [LARGE SCALE GENOMIC DNA]</scope>
    <source>
        <strain evidence="1 2">CA13</strain>
    </source>
</reference>
<dbReference type="RefSeq" id="WP_146394253.1">
    <property type="nucleotide sequence ID" value="NZ_SJPJ01000001.1"/>
</dbReference>
<dbReference type="InterPro" id="IPR050238">
    <property type="entry name" value="DNA_Rep/Repair_Clamp_Loader"/>
</dbReference>
<dbReference type="SUPFAM" id="SSF52540">
    <property type="entry name" value="P-loop containing nucleoside triphosphate hydrolases"/>
    <property type="match status" value="1"/>
</dbReference>
<proteinExistence type="predicted"/>
<name>A0A5C5YWV7_9BACT</name>
<dbReference type="EC" id="2.7.7.7" evidence="1"/>
<comment type="caution">
    <text evidence="1">The sequence shown here is derived from an EMBL/GenBank/DDBJ whole genome shotgun (WGS) entry which is preliminary data.</text>
</comment>
<dbReference type="OrthoDB" id="9810148at2"/>
<gene>
    <name evidence="1" type="primary">dnaX_1</name>
    <name evidence="1" type="ORF">CA13_04240</name>
</gene>
<dbReference type="EMBL" id="SJPJ01000001">
    <property type="protein sequence ID" value="TWT79027.1"/>
    <property type="molecule type" value="Genomic_DNA"/>
</dbReference>
<evidence type="ECO:0000313" key="2">
    <source>
        <dbReference type="Proteomes" id="UP000315010"/>
    </source>
</evidence>
<dbReference type="PANTHER" id="PTHR11669">
    <property type="entry name" value="REPLICATION FACTOR C / DNA POLYMERASE III GAMMA-TAU SUBUNIT"/>
    <property type="match status" value="1"/>
</dbReference>
<keyword evidence="2" id="KW-1185">Reference proteome</keyword>
<keyword evidence="1" id="KW-0808">Transferase</keyword>
<dbReference type="Gene3D" id="3.40.50.300">
    <property type="entry name" value="P-loop containing nucleotide triphosphate hydrolases"/>
    <property type="match status" value="1"/>
</dbReference>